<evidence type="ECO:0000256" key="5">
    <source>
        <dbReference type="PROSITE-ProRule" id="PRU00282"/>
    </source>
</evidence>
<comment type="similarity">
    <text evidence="2 6">Belongs to the mitochondrial carrier (TC 2.A.29) family.</text>
</comment>
<evidence type="ECO:0000256" key="6">
    <source>
        <dbReference type="RuleBase" id="RU000488"/>
    </source>
</evidence>
<dbReference type="RefSeq" id="XP_044928751.1">
    <property type="nucleotide sequence ID" value="XM_045072816.1"/>
</dbReference>
<protein>
    <submittedName>
        <fullName evidence="8">Mitochondrial ornithine transporter 1-like</fullName>
    </submittedName>
</protein>
<organism evidence="7 8">
    <name type="scientific">Mustela putorius furo</name>
    <name type="common">European domestic ferret</name>
    <name type="synonym">Mustela furo</name>
    <dbReference type="NCBI Taxonomy" id="9669"/>
    <lineage>
        <taxon>Eukaryota</taxon>
        <taxon>Metazoa</taxon>
        <taxon>Chordata</taxon>
        <taxon>Craniata</taxon>
        <taxon>Vertebrata</taxon>
        <taxon>Euteleostomi</taxon>
        <taxon>Mammalia</taxon>
        <taxon>Eutheria</taxon>
        <taxon>Laurasiatheria</taxon>
        <taxon>Carnivora</taxon>
        <taxon>Caniformia</taxon>
        <taxon>Musteloidea</taxon>
        <taxon>Mustelidae</taxon>
        <taxon>Mustelinae</taxon>
        <taxon>Mustela</taxon>
    </lineage>
</organism>
<evidence type="ECO:0000313" key="8">
    <source>
        <dbReference type="RefSeq" id="XP_044928751.1"/>
    </source>
</evidence>
<comment type="subcellular location">
    <subcellularLocation>
        <location evidence="1">Membrane</location>
        <topology evidence="1">Multi-pass membrane protein</topology>
    </subcellularLocation>
</comment>
<keyword evidence="3 5" id="KW-0812">Transmembrane</keyword>
<sequence>MYEMESSGKIARSHNTVWSMMKSVLRKDGPLGFYQSLSSTLLREVPRYFLFFGGYELSRLFFASGRSKDELRNHLAGLGQAAPHTGLLVAEAVGVC</sequence>
<dbReference type="AlphaFoldDB" id="A0A8U0UWA5"/>
<dbReference type="SUPFAM" id="SSF103506">
    <property type="entry name" value="Mitochondrial carrier"/>
    <property type="match status" value="1"/>
</dbReference>
<gene>
    <name evidence="8" type="primary">LOC123389916</name>
</gene>
<dbReference type="Proteomes" id="UP000000715">
    <property type="component" value="Unplaced"/>
</dbReference>
<feature type="repeat" description="Solcar" evidence="5">
    <location>
        <begin position="1"/>
        <end position="61"/>
    </location>
</feature>
<dbReference type="GeneID" id="123389916"/>
<evidence type="ECO:0000313" key="7">
    <source>
        <dbReference type="Proteomes" id="UP000000715"/>
    </source>
</evidence>
<keyword evidence="7" id="KW-1185">Reference proteome</keyword>
<dbReference type="PROSITE" id="PS50920">
    <property type="entry name" value="SOLCAR"/>
    <property type="match status" value="1"/>
</dbReference>
<name>A0A8U0UWA5_MUSPF</name>
<keyword evidence="4 5" id="KW-0472">Membrane</keyword>
<evidence type="ECO:0000256" key="2">
    <source>
        <dbReference type="ARBA" id="ARBA00006375"/>
    </source>
</evidence>
<evidence type="ECO:0000256" key="1">
    <source>
        <dbReference type="ARBA" id="ARBA00004141"/>
    </source>
</evidence>
<keyword evidence="6" id="KW-0813">Transport</keyword>
<evidence type="ECO:0000256" key="3">
    <source>
        <dbReference type="ARBA" id="ARBA00022692"/>
    </source>
</evidence>
<reference evidence="8" key="1">
    <citation type="submission" date="2025-08" db="UniProtKB">
        <authorList>
            <consortium name="RefSeq"/>
        </authorList>
    </citation>
    <scope>IDENTIFICATION</scope>
    <source>
        <tissue evidence="8">Brain</tissue>
    </source>
</reference>
<accession>A0A8U0UWA5</accession>
<evidence type="ECO:0000256" key="4">
    <source>
        <dbReference type="ARBA" id="ARBA00023136"/>
    </source>
</evidence>
<dbReference type="Pfam" id="PF00153">
    <property type="entry name" value="Mito_carr"/>
    <property type="match status" value="1"/>
</dbReference>
<dbReference type="InterPro" id="IPR018108">
    <property type="entry name" value="MCP_transmembrane"/>
</dbReference>
<dbReference type="GO" id="GO:0016020">
    <property type="term" value="C:membrane"/>
    <property type="evidence" value="ECO:0007669"/>
    <property type="project" value="UniProtKB-SubCell"/>
</dbReference>
<dbReference type="Gene3D" id="1.50.40.10">
    <property type="entry name" value="Mitochondrial carrier domain"/>
    <property type="match status" value="1"/>
</dbReference>
<dbReference type="InterPro" id="IPR023395">
    <property type="entry name" value="MCP_dom_sf"/>
</dbReference>
<proteinExistence type="inferred from homology"/>